<protein>
    <submittedName>
        <fullName evidence="5">Harpin HrpZ</fullName>
    </submittedName>
</protein>
<dbReference type="GO" id="GO:0005576">
    <property type="term" value="C:extracellular region"/>
    <property type="evidence" value="ECO:0007669"/>
    <property type="project" value="UniProtKB-SubCell"/>
</dbReference>
<dbReference type="EMBL" id="FRFG01000028">
    <property type="protein sequence ID" value="SHO56777.1"/>
    <property type="molecule type" value="Genomic_DNA"/>
</dbReference>
<evidence type="ECO:0000313" key="5">
    <source>
        <dbReference type="EMBL" id="SHO56777.1"/>
    </source>
</evidence>
<comment type="subcellular location">
    <subcellularLocation>
        <location evidence="1">Secreted</location>
    </subcellularLocation>
</comment>
<reference evidence="6" key="1">
    <citation type="submission" date="2016-12" db="EMBL/GenBank/DDBJ databases">
        <authorList>
            <person name="Rodrigo-Torres L."/>
            <person name="Arahal R.D."/>
            <person name="Lucena T."/>
        </authorList>
    </citation>
    <scope>NUCLEOTIDE SEQUENCE [LARGE SCALE GENOMIC DNA]</scope>
</reference>
<dbReference type="InterPro" id="IPR006961">
    <property type="entry name" value="HrpN/Z"/>
</dbReference>
<sequence length="367" mass="38175">MINATLTISIPLGQSDGLQQAGSLSEGSRQLSQYSGPGRQTTEEKVDALADALMKGLFQKKWDGGTFDASNPLMKMVASFMDQHHPEIASPNDATGHVRNWNDELKEDNYLNKEELSEFSKGLKGFLSNLLNGVGSLVSSLGGLAGSLAGSAFGGPVGSMVGGAVGDAAGHIAGNVLSGLGNQIGGSSGFGHRGFDFQGIGSQGFGSCGFGSAGAGGFGGGMSPADLSPMGQAGFDLGNSFAAHVGKTAVDSIDIGKGPLGLGLSDSKMDHFARYSFNDGDKDIAEAIGKYMDHHTDRYGEQPRGGWANRIEKGKDFNFEEINRFKQAMSDVKGVMNGQSTGDHQLDTDVMMLSNAIVFEAMNKVAA</sequence>
<dbReference type="Pfam" id="PF04877">
    <property type="entry name" value="Harpin"/>
    <property type="match status" value="1"/>
</dbReference>
<keyword evidence="2" id="KW-0964">Secreted</keyword>
<evidence type="ECO:0000313" key="6">
    <source>
        <dbReference type="Proteomes" id="UP000184600"/>
    </source>
</evidence>
<dbReference type="Proteomes" id="UP000184600">
    <property type="component" value="Unassembled WGS sequence"/>
</dbReference>
<evidence type="ECO:0000256" key="1">
    <source>
        <dbReference type="ARBA" id="ARBA00004613"/>
    </source>
</evidence>
<organism evidence="5 6">
    <name type="scientific">Vibrio quintilis</name>
    <dbReference type="NCBI Taxonomy" id="1117707"/>
    <lineage>
        <taxon>Bacteria</taxon>
        <taxon>Pseudomonadati</taxon>
        <taxon>Pseudomonadota</taxon>
        <taxon>Gammaproteobacteria</taxon>
        <taxon>Vibrionales</taxon>
        <taxon>Vibrionaceae</taxon>
        <taxon>Vibrio</taxon>
    </lineage>
</organism>
<accession>A0A1M7YVR9</accession>
<feature type="region of interest" description="Disordered" evidence="4">
    <location>
        <begin position="15"/>
        <end position="42"/>
    </location>
</feature>
<proteinExistence type="predicted"/>
<dbReference type="OrthoDB" id="6853773at2"/>
<feature type="compositionally biased region" description="Polar residues" evidence="4">
    <location>
        <begin position="16"/>
        <end position="40"/>
    </location>
</feature>
<dbReference type="RefSeq" id="WP_073583095.1">
    <property type="nucleotide sequence ID" value="NZ_AP024897.1"/>
</dbReference>
<evidence type="ECO:0000256" key="3">
    <source>
        <dbReference type="ARBA" id="ARBA00022978"/>
    </source>
</evidence>
<dbReference type="GO" id="GO:0052040">
    <property type="term" value="P:symbiont-mediated perturbation of host programmed cell death"/>
    <property type="evidence" value="ECO:0007669"/>
    <property type="project" value="UniProtKB-KW"/>
</dbReference>
<name>A0A1M7YVR9_9VIBR</name>
<evidence type="ECO:0000256" key="4">
    <source>
        <dbReference type="SAM" id="MobiDB-lite"/>
    </source>
</evidence>
<evidence type="ECO:0000256" key="2">
    <source>
        <dbReference type="ARBA" id="ARBA00022525"/>
    </source>
</evidence>
<dbReference type="STRING" id="1117707.VQ7734_02546"/>
<keyword evidence="3" id="KW-0928">Hypersensitive response elicitation</keyword>
<dbReference type="AlphaFoldDB" id="A0A1M7YVR9"/>
<gene>
    <name evidence="5" type="primary">hrpZ</name>
    <name evidence="5" type="ORF">VQ7734_02546</name>
</gene>
<keyword evidence="6" id="KW-1185">Reference proteome</keyword>